<dbReference type="GO" id="GO:0031514">
    <property type="term" value="C:motile cilium"/>
    <property type="evidence" value="ECO:0007669"/>
    <property type="project" value="TreeGrafter"/>
</dbReference>
<dbReference type="SUPFAM" id="SSF50978">
    <property type="entry name" value="WD40 repeat-like"/>
    <property type="match status" value="1"/>
</dbReference>
<dbReference type="STRING" id="104452.A0A0L7KRM7"/>
<dbReference type="InterPro" id="IPR001680">
    <property type="entry name" value="WD40_rpt"/>
</dbReference>
<reference evidence="6 7" key="1">
    <citation type="journal article" date="2015" name="Genome Biol. Evol.">
        <title>The genome of winter moth (Operophtera brumata) provides a genomic perspective on sexual dimorphism and phenology.</title>
        <authorList>
            <person name="Derks M.F."/>
            <person name="Smit S."/>
            <person name="Salis L."/>
            <person name="Schijlen E."/>
            <person name="Bossers A."/>
            <person name="Mateman C."/>
            <person name="Pijl A.S."/>
            <person name="de Ridder D."/>
            <person name="Groenen M.A."/>
            <person name="Visser M.E."/>
            <person name="Megens H.J."/>
        </authorList>
    </citation>
    <scope>NUCLEOTIDE SEQUENCE [LARGE SCALE GENOMIC DNA]</scope>
    <source>
        <strain evidence="6">WM2013NL</strain>
        <tissue evidence="6">Head and thorax</tissue>
    </source>
</reference>
<keyword evidence="4" id="KW-0966">Cell projection</keyword>
<evidence type="ECO:0000313" key="6">
    <source>
        <dbReference type="EMBL" id="KOB65696.1"/>
    </source>
</evidence>
<dbReference type="Gene3D" id="2.130.10.10">
    <property type="entry name" value="YVTN repeat-like/Quinoprotein amine dehydrogenase"/>
    <property type="match status" value="2"/>
</dbReference>
<protein>
    <recommendedName>
        <fullName evidence="5">Cilia- and flagella-associated protein 251</fullName>
    </recommendedName>
</protein>
<dbReference type="PANTHER" id="PTHR13720">
    <property type="entry name" value="WD-40 REPEAT PROTEIN"/>
    <property type="match status" value="1"/>
</dbReference>
<proteinExistence type="predicted"/>
<keyword evidence="7" id="KW-1185">Reference proteome</keyword>
<sequence>MQSPLEGFHSLPNVARSNTSMSDLRGKLYSLSLSQLSRYSEVSTQYHHKPSPFNVRWFHGYNPKPGVINLNEEGSTTAFYAAANCGILYNWTTNQMRILQGHRHVITCIAADAQGQWLVTADSGPENIIIIWDSSDNFPQRTMFSPHGESRIAKVAISADAKYLLTMAYTEKTTLSWWIWSLSIDQPHAKLQVDLPKDSVIAMGFNPYNSWQFLLMTKLDIWIGISCKIFVIERGISKETDDYELKIRKIPKKISPEYGKLTCYTFVEDTCQILVATSRGAVLVYGFTIEYRLNIQATNFEQLRFIKPLRVEDHKINVIIGIDGVIVTGNNAGEIHFYDEQMKLLYWVHDFQVDCVRGISFNVLPRSYQIFDPEYNGVSPALALAVHPEKLDLRDHYKVVIPPKDDSITGDYEVTVPQLSVTCLKYSPSGYWHYSGLHLACGLNTGELLFLDPTTMNIITETPFKDTNFEIQEINYSMDSLTLAFADTGRTVAVYKYNCDTFVWTFIGKHRAHYKDISTVFFLPAKNNGEYKLLSLGTKLEHSPCITTVKYNAIEW</sequence>
<evidence type="ECO:0000256" key="2">
    <source>
        <dbReference type="ARBA" id="ARBA00022574"/>
    </source>
</evidence>
<organism evidence="6 7">
    <name type="scientific">Operophtera brumata</name>
    <name type="common">Winter moth</name>
    <name type="synonym">Phalaena brumata</name>
    <dbReference type="NCBI Taxonomy" id="104452"/>
    <lineage>
        <taxon>Eukaryota</taxon>
        <taxon>Metazoa</taxon>
        <taxon>Ecdysozoa</taxon>
        <taxon>Arthropoda</taxon>
        <taxon>Hexapoda</taxon>
        <taxon>Insecta</taxon>
        <taxon>Pterygota</taxon>
        <taxon>Neoptera</taxon>
        <taxon>Endopterygota</taxon>
        <taxon>Lepidoptera</taxon>
        <taxon>Glossata</taxon>
        <taxon>Ditrysia</taxon>
        <taxon>Geometroidea</taxon>
        <taxon>Geometridae</taxon>
        <taxon>Larentiinae</taxon>
        <taxon>Operophtera</taxon>
    </lineage>
</organism>
<dbReference type="InterPro" id="IPR036322">
    <property type="entry name" value="WD40_repeat_dom_sf"/>
</dbReference>
<dbReference type="AlphaFoldDB" id="A0A0L7KRM7"/>
<dbReference type="InterPro" id="IPR050630">
    <property type="entry name" value="WD_repeat_EMAP"/>
</dbReference>
<keyword evidence="2" id="KW-0853">WD repeat</keyword>
<dbReference type="Proteomes" id="UP000037510">
    <property type="component" value="Unassembled WGS sequence"/>
</dbReference>
<evidence type="ECO:0000256" key="4">
    <source>
        <dbReference type="ARBA" id="ARBA00023273"/>
    </source>
</evidence>
<dbReference type="InterPro" id="IPR015943">
    <property type="entry name" value="WD40/YVTN_repeat-like_dom_sf"/>
</dbReference>
<accession>A0A0L7KRM7</accession>
<name>A0A0L7KRM7_OPEBR</name>
<comment type="caution">
    <text evidence="6">The sequence shown here is derived from an EMBL/GenBank/DDBJ whole genome shotgun (WGS) entry which is preliminary data.</text>
</comment>
<dbReference type="EMBL" id="JTDY01006783">
    <property type="protein sequence ID" value="KOB65696.1"/>
    <property type="molecule type" value="Genomic_DNA"/>
</dbReference>
<keyword evidence="3" id="KW-0677">Repeat</keyword>
<evidence type="ECO:0000256" key="3">
    <source>
        <dbReference type="ARBA" id="ARBA00022737"/>
    </source>
</evidence>
<gene>
    <name evidence="6" type="ORF">OBRU01_22358</name>
</gene>
<evidence type="ECO:0000256" key="1">
    <source>
        <dbReference type="ARBA" id="ARBA00004138"/>
    </source>
</evidence>
<evidence type="ECO:0000313" key="7">
    <source>
        <dbReference type="Proteomes" id="UP000037510"/>
    </source>
</evidence>
<dbReference type="SMART" id="SM00320">
    <property type="entry name" value="WD40"/>
    <property type="match status" value="2"/>
</dbReference>
<evidence type="ECO:0000256" key="5">
    <source>
        <dbReference type="ARBA" id="ARBA00040994"/>
    </source>
</evidence>
<dbReference type="PANTHER" id="PTHR13720:SF13">
    <property type="entry name" value="CILIA- AND FLAGELLA-ASSOCIATED PROTEIN 251"/>
    <property type="match status" value="1"/>
</dbReference>
<dbReference type="Pfam" id="PF00400">
    <property type="entry name" value="WD40"/>
    <property type="match status" value="1"/>
</dbReference>
<comment type="subcellular location">
    <subcellularLocation>
        <location evidence="1">Cell projection</location>
        <location evidence="1">Cilium</location>
    </subcellularLocation>
</comment>